<dbReference type="InterPro" id="IPR029787">
    <property type="entry name" value="Nucleotide_cyclase"/>
</dbReference>
<gene>
    <name evidence="4" type="ORF">PQJ73_14195</name>
</gene>
<dbReference type="PROSITE" id="PS50112">
    <property type="entry name" value="PAS"/>
    <property type="match status" value="1"/>
</dbReference>
<evidence type="ECO:0000259" key="1">
    <source>
        <dbReference type="PROSITE" id="PS50112"/>
    </source>
</evidence>
<sequence length="685" mass="75158">MSAEPDGSTTADVVSCPPHAAVAAFEAAPVALAVFDANNRLVAWNPRWAALTGDAGVAPRAGQSFMDWLRDGLARACFTDAIGREDAWLAERIAQHGHDTDYDLTLAGNRRARIEERRTRDGGLLIRATDVEIAAPRTRTLDRMFEANPIPLAVIEAQSQRFLAANRAFLALYGYDRAELLAMTTDALVDNEGSDDLDGFGLNAADEEVVHHRTADGTPIEVCVHSCSIEYDGRAAVLVAMIDVTERRRNEAHIVHLAHHDTLTDLANRTLFHQRLDSALTSGRAPGRGVALHCIDLDGFKAVNDTLGHPIGDSLLRIVAERLRRCVRRTDTVARMGGDEFALLQDPVDSAADASALASRIVDELSSTYVIKDQQVRVSASVGIAVATDRALDPYDLLTQADIALYNAKNDGRRTFRFYEPAMDAAIKARRDLEDDLRRAAARDEFVIHYQPWTDIATNRIEGFEALVRWNHPERGLIRPADFIPLAEETGLIASIGEWVLHHACAEAALWPNDVSLAVNLSSVQFRNSKLVDTTREALERSGFPGHRLEVEITETVVLEDNKLIHETLSELRSMGVRIAVDDFGTGYSSLKYLRCFPFSKVKVDRSFVKELPHDLDCITIVRGIVEVANGLGMITTAEGVETAEQLYMLRSNGCGQAQGFLFGRPMPAAEVAELLAGDRIVAVA</sequence>
<dbReference type="InterPro" id="IPR000014">
    <property type="entry name" value="PAS"/>
</dbReference>
<proteinExistence type="predicted"/>
<dbReference type="EMBL" id="JAQQLI010000020">
    <property type="protein sequence ID" value="MDC7786840.1"/>
    <property type="molecule type" value="Genomic_DNA"/>
</dbReference>
<dbReference type="Pfam" id="PF12860">
    <property type="entry name" value="PAS_7"/>
    <property type="match status" value="1"/>
</dbReference>
<dbReference type="InterPro" id="IPR035965">
    <property type="entry name" value="PAS-like_dom_sf"/>
</dbReference>
<dbReference type="InterPro" id="IPR000160">
    <property type="entry name" value="GGDEF_dom"/>
</dbReference>
<evidence type="ECO:0000259" key="2">
    <source>
        <dbReference type="PROSITE" id="PS50883"/>
    </source>
</evidence>
<dbReference type="CDD" id="cd01948">
    <property type="entry name" value="EAL"/>
    <property type="match status" value="1"/>
</dbReference>
<dbReference type="PANTHER" id="PTHR44757">
    <property type="entry name" value="DIGUANYLATE CYCLASE DGCP"/>
    <property type="match status" value="1"/>
</dbReference>
<dbReference type="SUPFAM" id="SSF55785">
    <property type="entry name" value="PYP-like sensor domain (PAS domain)"/>
    <property type="match status" value="2"/>
</dbReference>
<dbReference type="PROSITE" id="PS50887">
    <property type="entry name" value="GGDEF"/>
    <property type="match status" value="1"/>
</dbReference>
<organism evidence="4 5">
    <name type="scientific">Rhodoplanes tepidamans</name>
    <name type="common">Rhodoplanes cryptolactis</name>
    <dbReference type="NCBI Taxonomy" id="200616"/>
    <lineage>
        <taxon>Bacteria</taxon>
        <taxon>Pseudomonadati</taxon>
        <taxon>Pseudomonadota</taxon>
        <taxon>Alphaproteobacteria</taxon>
        <taxon>Hyphomicrobiales</taxon>
        <taxon>Nitrobacteraceae</taxon>
        <taxon>Rhodoplanes</taxon>
    </lineage>
</organism>
<dbReference type="NCBIfam" id="TIGR00229">
    <property type="entry name" value="sensory_box"/>
    <property type="match status" value="1"/>
</dbReference>
<keyword evidence="5" id="KW-1185">Reference proteome</keyword>
<dbReference type="Pfam" id="PF00990">
    <property type="entry name" value="GGDEF"/>
    <property type="match status" value="1"/>
</dbReference>
<reference evidence="4" key="2">
    <citation type="submission" date="2023-02" db="EMBL/GenBank/DDBJ databases">
        <authorList>
            <person name="Rayyan A."/>
            <person name="Meyer T."/>
            <person name="Kyndt J.A."/>
        </authorList>
    </citation>
    <scope>NUCLEOTIDE SEQUENCE</scope>
    <source>
        <strain evidence="4">DSM 9987</strain>
    </source>
</reference>
<feature type="domain" description="GGDEF" evidence="3">
    <location>
        <begin position="288"/>
        <end position="421"/>
    </location>
</feature>
<dbReference type="Gene3D" id="3.30.450.20">
    <property type="entry name" value="PAS domain"/>
    <property type="match status" value="2"/>
</dbReference>
<evidence type="ECO:0000313" key="5">
    <source>
        <dbReference type="Proteomes" id="UP001165652"/>
    </source>
</evidence>
<dbReference type="Gene3D" id="3.20.20.450">
    <property type="entry name" value="EAL domain"/>
    <property type="match status" value="1"/>
</dbReference>
<name>A0ABT5JAY0_RHOTP</name>
<dbReference type="SMART" id="SM00091">
    <property type="entry name" value="PAS"/>
    <property type="match status" value="2"/>
</dbReference>
<comment type="caution">
    <text evidence="4">The sequence shown here is derived from an EMBL/GenBank/DDBJ whole genome shotgun (WGS) entry which is preliminary data.</text>
</comment>
<dbReference type="Proteomes" id="UP001165652">
    <property type="component" value="Unassembled WGS sequence"/>
</dbReference>
<dbReference type="InterPro" id="IPR035919">
    <property type="entry name" value="EAL_sf"/>
</dbReference>
<dbReference type="InterPro" id="IPR013656">
    <property type="entry name" value="PAS_4"/>
</dbReference>
<dbReference type="Pfam" id="PF00563">
    <property type="entry name" value="EAL"/>
    <property type="match status" value="1"/>
</dbReference>
<dbReference type="SUPFAM" id="SSF141868">
    <property type="entry name" value="EAL domain-like"/>
    <property type="match status" value="1"/>
</dbReference>
<protein>
    <submittedName>
        <fullName evidence="4">EAL domain-containing protein</fullName>
    </submittedName>
</protein>
<dbReference type="Pfam" id="PF08448">
    <property type="entry name" value="PAS_4"/>
    <property type="match status" value="1"/>
</dbReference>
<evidence type="ECO:0000313" key="4">
    <source>
        <dbReference type="EMBL" id="MDC7786840.1"/>
    </source>
</evidence>
<dbReference type="NCBIfam" id="TIGR00254">
    <property type="entry name" value="GGDEF"/>
    <property type="match status" value="1"/>
</dbReference>
<dbReference type="InterPro" id="IPR043128">
    <property type="entry name" value="Rev_trsase/Diguanyl_cyclase"/>
</dbReference>
<feature type="domain" description="PAS" evidence="1">
    <location>
        <begin position="137"/>
        <end position="181"/>
    </location>
</feature>
<accession>A0ABT5JAY0</accession>
<reference evidence="4" key="1">
    <citation type="journal article" date="2023" name="Microbiol Resour">
        <title>Genome Sequences of Rhodoplanes serenus and Two Thermotolerant Strains, Rhodoplanes tepidamans and 'Rhodoplanes cryptolactis,' Further Refine the Genus.</title>
        <authorList>
            <person name="Rayyan A.A."/>
            <person name="Kyndt J.A."/>
        </authorList>
    </citation>
    <scope>NUCLEOTIDE SEQUENCE</scope>
    <source>
        <strain evidence="4">DSM 9987</strain>
    </source>
</reference>
<dbReference type="SMART" id="SM00267">
    <property type="entry name" value="GGDEF"/>
    <property type="match status" value="1"/>
</dbReference>
<dbReference type="RefSeq" id="WP_272777685.1">
    <property type="nucleotide sequence ID" value="NZ_JAQQLI010000020.1"/>
</dbReference>
<evidence type="ECO:0000259" key="3">
    <source>
        <dbReference type="PROSITE" id="PS50887"/>
    </source>
</evidence>
<dbReference type="SMART" id="SM00052">
    <property type="entry name" value="EAL"/>
    <property type="match status" value="1"/>
</dbReference>
<dbReference type="PROSITE" id="PS50883">
    <property type="entry name" value="EAL"/>
    <property type="match status" value="1"/>
</dbReference>
<dbReference type="InterPro" id="IPR001633">
    <property type="entry name" value="EAL_dom"/>
</dbReference>
<dbReference type="CDD" id="cd01949">
    <property type="entry name" value="GGDEF"/>
    <property type="match status" value="1"/>
</dbReference>
<dbReference type="SUPFAM" id="SSF55073">
    <property type="entry name" value="Nucleotide cyclase"/>
    <property type="match status" value="1"/>
</dbReference>
<dbReference type="PANTHER" id="PTHR44757:SF2">
    <property type="entry name" value="BIOFILM ARCHITECTURE MAINTENANCE PROTEIN MBAA"/>
    <property type="match status" value="1"/>
</dbReference>
<dbReference type="InterPro" id="IPR052155">
    <property type="entry name" value="Biofilm_reg_signaling"/>
</dbReference>
<dbReference type="Gene3D" id="3.30.70.270">
    <property type="match status" value="1"/>
</dbReference>
<feature type="domain" description="EAL" evidence="2">
    <location>
        <begin position="430"/>
        <end position="680"/>
    </location>
</feature>